<evidence type="ECO:0000313" key="11">
    <source>
        <dbReference type="EMBL" id="KAJ5086832.1"/>
    </source>
</evidence>
<accession>A0A9W9ERW2</accession>
<feature type="region of interest" description="Disordered" evidence="7">
    <location>
        <begin position="243"/>
        <end position="270"/>
    </location>
</feature>
<dbReference type="RefSeq" id="XP_056508957.1">
    <property type="nucleotide sequence ID" value="XM_056658664.1"/>
</dbReference>
<feature type="signal peptide" evidence="9">
    <location>
        <begin position="1"/>
        <end position="22"/>
    </location>
</feature>
<keyword evidence="4 8" id="KW-1133">Transmembrane helix</keyword>
<evidence type="ECO:0000256" key="6">
    <source>
        <dbReference type="ARBA" id="ARBA00023180"/>
    </source>
</evidence>
<dbReference type="GeneID" id="81397833"/>
<evidence type="ECO:0000256" key="2">
    <source>
        <dbReference type="ARBA" id="ARBA00022692"/>
    </source>
</evidence>
<keyword evidence="2 8" id="KW-0812">Transmembrane</keyword>
<dbReference type="InterPro" id="IPR051836">
    <property type="entry name" value="Kremen_rcpt"/>
</dbReference>
<dbReference type="Proteomes" id="UP001141434">
    <property type="component" value="Unassembled WGS sequence"/>
</dbReference>
<evidence type="ECO:0000256" key="3">
    <source>
        <dbReference type="ARBA" id="ARBA00022729"/>
    </source>
</evidence>
<dbReference type="GO" id="GO:0005886">
    <property type="term" value="C:plasma membrane"/>
    <property type="evidence" value="ECO:0007669"/>
    <property type="project" value="TreeGrafter"/>
</dbReference>
<dbReference type="PANTHER" id="PTHR24269">
    <property type="entry name" value="KREMEN PROTEIN"/>
    <property type="match status" value="1"/>
</dbReference>
<proteinExistence type="predicted"/>
<name>A0A9W9ERW2_9EURO</name>
<keyword evidence="3 9" id="KW-0732">Signal</keyword>
<dbReference type="InterPro" id="IPR002889">
    <property type="entry name" value="WSC_carb-bd"/>
</dbReference>
<evidence type="ECO:0000256" key="8">
    <source>
        <dbReference type="SAM" id="Phobius"/>
    </source>
</evidence>
<dbReference type="SMART" id="SM00321">
    <property type="entry name" value="WSC"/>
    <property type="match status" value="1"/>
</dbReference>
<protein>
    <recommendedName>
        <fullName evidence="10">WSC domain-containing protein</fullName>
    </recommendedName>
</protein>
<feature type="transmembrane region" description="Helical" evidence="8">
    <location>
        <begin position="185"/>
        <end position="209"/>
    </location>
</feature>
<evidence type="ECO:0000256" key="7">
    <source>
        <dbReference type="SAM" id="MobiDB-lite"/>
    </source>
</evidence>
<keyword evidence="12" id="KW-1185">Reference proteome</keyword>
<sequence>MRFTMRAAIAVSSLLFAASAAAESSENILVARASMSLVGCFDSDDGLTNKTTYTYQSSGWCFDACTKTNAAVFGLTGGSDCLCGDELPPDSAKVSKDKCNKACDGWPSDKCGGDGFYSVYKTGLNPDVSSGSSSPKSSGKPSTKTDDPAPAESTQTVGGTTVVTPVSENKDEDEDAKAKSSHNTAAVAAGAVVGVVGFAALVGAGIFFYRSKKQKAQSQIGGYGNESGMPSMSDSRFDGNYMAQRRQSNGSIDDDHDFSRRVLQVTNPDR</sequence>
<reference evidence="11" key="2">
    <citation type="journal article" date="2023" name="IMA Fungus">
        <title>Comparative genomic study of the Penicillium genus elucidates a diverse pangenome and 15 lateral gene transfer events.</title>
        <authorList>
            <person name="Petersen C."/>
            <person name="Sorensen T."/>
            <person name="Nielsen M.R."/>
            <person name="Sondergaard T.E."/>
            <person name="Sorensen J.L."/>
            <person name="Fitzpatrick D.A."/>
            <person name="Frisvad J.C."/>
            <person name="Nielsen K.L."/>
        </authorList>
    </citation>
    <scope>NUCLEOTIDE SEQUENCE</scope>
    <source>
        <strain evidence="11">IBT 34128</strain>
    </source>
</reference>
<gene>
    <name evidence="11" type="ORF">NUU61_008139</name>
</gene>
<evidence type="ECO:0000256" key="4">
    <source>
        <dbReference type="ARBA" id="ARBA00022989"/>
    </source>
</evidence>
<comment type="subcellular location">
    <subcellularLocation>
        <location evidence="1">Membrane</location>
        <topology evidence="1">Single-pass membrane protein</topology>
    </subcellularLocation>
</comment>
<dbReference type="PANTHER" id="PTHR24269:SF23">
    <property type="entry name" value="PLASMA MEMBRANE SENSOR TRANSDUCER (EUROFUNG)"/>
    <property type="match status" value="1"/>
</dbReference>
<keyword evidence="5 8" id="KW-0472">Membrane</keyword>
<dbReference type="EMBL" id="JAPMSZ010000010">
    <property type="protein sequence ID" value="KAJ5086832.1"/>
    <property type="molecule type" value="Genomic_DNA"/>
</dbReference>
<dbReference type="OrthoDB" id="2019572at2759"/>
<feature type="compositionally biased region" description="Low complexity" evidence="7">
    <location>
        <begin position="156"/>
        <end position="166"/>
    </location>
</feature>
<evidence type="ECO:0000256" key="9">
    <source>
        <dbReference type="SAM" id="SignalP"/>
    </source>
</evidence>
<evidence type="ECO:0000256" key="1">
    <source>
        <dbReference type="ARBA" id="ARBA00004167"/>
    </source>
</evidence>
<reference evidence="11" key="1">
    <citation type="submission" date="2022-11" db="EMBL/GenBank/DDBJ databases">
        <authorList>
            <person name="Petersen C."/>
        </authorList>
    </citation>
    <scope>NUCLEOTIDE SEQUENCE</scope>
    <source>
        <strain evidence="11">IBT 34128</strain>
    </source>
</reference>
<feature type="chain" id="PRO_5040995329" description="WSC domain-containing protein" evidence="9">
    <location>
        <begin position="23"/>
        <end position="270"/>
    </location>
</feature>
<feature type="domain" description="WSC" evidence="10">
    <location>
        <begin position="34"/>
        <end position="123"/>
    </location>
</feature>
<keyword evidence="6" id="KW-0325">Glycoprotein</keyword>
<dbReference type="PROSITE" id="PS51212">
    <property type="entry name" value="WSC"/>
    <property type="match status" value="1"/>
</dbReference>
<organism evidence="11 12">
    <name type="scientific">Penicillium alfredii</name>
    <dbReference type="NCBI Taxonomy" id="1506179"/>
    <lineage>
        <taxon>Eukaryota</taxon>
        <taxon>Fungi</taxon>
        <taxon>Dikarya</taxon>
        <taxon>Ascomycota</taxon>
        <taxon>Pezizomycotina</taxon>
        <taxon>Eurotiomycetes</taxon>
        <taxon>Eurotiomycetidae</taxon>
        <taxon>Eurotiales</taxon>
        <taxon>Aspergillaceae</taxon>
        <taxon>Penicillium</taxon>
    </lineage>
</organism>
<dbReference type="Pfam" id="PF01822">
    <property type="entry name" value="WSC"/>
    <property type="match status" value="1"/>
</dbReference>
<evidence type="ECO:0000313" key="12">
    <source>
        <dbReference type="Proteomes" id="UP001141434"/>
    </source>
</evidence>
<feature type="region of interest" description="Disordered" evidence="7">
    <location>
        <begin position="127"/>
        <end position="179"/>
    </location>
</feature>
<dbReference type="AlphaFoldDB" id="A0A9W9ERW2"/>
<evidence type="ECO:0000256" key="5">
    <source>
        <dbReference type="ARBA" id="ARBA00023136"/>
    </source>
</evidence>
<comment type="caution">
    <text evidence="11">The sequence shown here is derived from an EMBL/GenBank/DDBJ whole genome shotgun (WGS) entry which is preliminary data.</text>
</comment>
<feature type="compositionally biased region" description="Low complexity" evidence="7">
    <location>
        <begin position="129"/>
        <end position="142"/>
    </location>
</feature>
<evidence type="ECO:0000259" key="10">
    <source>
        <dbReference type="PROSITE" id="PS51212"/>
    </source>
</evidence>